<protein>
    <recommendedName>
        <fullName evidence="3">Secreted protein</fullName>
    </recommendedName>
</protein>
<name>A0AAV4WPF4_9ARAC</name>
<accession>A0AAV4WPF4</accession>
<keyword evidence="2" id="KW-1185">Reference proteome</keyword>
<comment type="caution">
    <text evidence="1">The sequence shown here is derived from an EMBL/GenBank/DDBJ whole genome shotgun (WGS) entry which is preliminary data.</text>
</comment>
<dbReference type="EMBL" id="BPLQ01014972">
    <property type="protein sequence ID" value="GIY84805.1"/>
    <property type="molecule type" value="Genomic_DNA"/>
</dbReference>
<dbReference type="Proteomes" id="UP001054837">
    <property type="component" value="Unassembled WGS sequence"/>
</dbReference>
<proteinExistence type="predicted"/>
<evidence type="ECO:0000313" key="1">
    <source>
        <dbReference type="EMBL" id="GIY84805.1"/>
    </source>
</evidence>
<evidence type="ECO:0000313" key="2">
    <source>
        <dbReference type="Proteomes" id="UP001054837"/>
    </source>
</evidence>
<sequence length="70" mass="7918">MMPYVHLQTNLAVFANFALLRLRFKFTLPNPEQMAVEDTGSSNTPRRVVGQDLETSSSICSSCSYVFRFP</sequence>
<dbReference type="AlphaFoldDB" id="A0AAV4WPF4"/>
<evidence type="ECO:0008006" key="3">
    <source>
        <dbReference type="Google" id="ProtNLM"/>
    </source>
</evidence>
<gene>
    <name evidence="1" type="ORF">CDAR_282041</name>
</gene>
<reference evidence="1 2" key="1">
    <citation type="submission" date="2021-06" db="EMBL/GenBank/DDBJ databases">
        <title>Caerostris darwini draft genome.</title>
        <authorList>
            <person name="Kono N."/>
            <person name="Arakawa K."/>
        </authorList>
    </citation>
    <scope>NUCLEOTIDE SEQUENCE [LARGE SCALE GENOMIC DNA]</scope>
</reference>
<organism evidence="1 2">
    <name type="scientific">Caerostris darwini</name>
    <dbReference type="NCBI Taxonomy" id="1538125"/>
    <lineage>
        <taxon>Eukaryota</taxon>
        <taxon>Metazoa</taxon>
        <taxon>Ecdysozoa</taxon>
        <taxon>Arthropoda</taxon>
        <taxon>Chelicerata</taxon>
        <taxon>Arachnida</taxon>
        <taxon>Araneae</taxon>
        <taxon>Araneomorphae</taxon>
        <taxon>Entelegynae</taxon>
        <taxon>Araneoidea</taxon>
        <taxon>Araneidae</taxon>
        <taxon>Caerostris</taxon>
    </lineage>
</organism>